<evidence type="ECO:0000313" key="8">
    <source>
        <dbReference type="EMBL" id="MFD1046521.1"/>
    </source>
</evidence>
<feature type="transmembrane region" description="Helical" evidence="6">
    <location>
        <begin position="64"/>
        <end position="83"/>
    </location>
</feature>
<name>A0ABW3M7E6_9PSEU</name>
<dbReference type="PANTHER" id="PTHR43229">
    <property type="entry name" value="NODULATION PROTEIN J"/>
    <property type="match status" value="1"/>
</dbReference>
<keyword evidence="3 6" id="KW-1133">Transmembrane helix</keyword>
<evidence type="ECO:0000259" key="7">
    <source>
        <dbReference type="PROSITE" id="PS51012"/>
    </source>
</evidence>
<comment type="subcellular location">
    <subcellularLocation>
        <location evidence="6">Cell membrane</location>
        <topology evidence="6">Multi-pass membrane protein</topology>
    </subcellularLocation>
    <subcellularLocation>
        <location evidence="1">Membrane</location>
        <topology evidence="1">Multi-pass membrane protein</topology>
    </subcellularLocation>
</comment>
<keyword evidence="9" id="KW-1185">Reference proteome</keyword>
<sequence length="277" mass="29196">MTTVAIRAGLQRGLIETRQGLTSATELWNALFFPVIGSIVMVFLRGNVVPGTNFSLGTQAVPGILSLSVVFTGMIGLGVTLIMDREDGGLLRAKAIPQGVLGYLTGRVVSRAALAVLGVLVPLAVAGVLFTGLSVDVVTLVWVLVVGLVAVLPLGAIVGSLFRNVQALGFVTLLNMALLAISGVFYPITALPSWMQWIAEVFPVYWLGLGLRSALLPDGLAVVEIGSSWRHLETVGVLGAWAVVGFLLAPVLLRRMARRESGSTVAAAREKAVQRTM</sequence>
<evidence type="ECO:0000313" key="9">
    <source>
        <dbReference type="Proteomes" id="UP001597045"/>
    </source>
</evidence>
<keyword evidence="5" id="KW-0046">Antibiotic resistance</keyword>
<evidence type="ECO:0000256" key="4">
    <source>
        <dbReference type="ARBA" id="ARBA00023136"/>
    </source>
</evidence>
<dbReference type="PROSITE" id="PS51012">
    <property type="entry name" value="ABC_TM2"/>
    <property type="match status" value="1"/>
</dbReference>
<evidence type="ECO:0000256" key="2">
    <source>
        <dbReference type="ARBA" id="ARBA00022692"/>
    </source>
</evidence>
<keyword evidence="6" id="KW-0813">Transport</keyword>
<protein>
    <recommendedName>
        <fullName evidence="6">Transport permease protein</fullName>
    </recommendedName>
</protein>
<dbReference type="EMBL" id="JBHTIS010000686">
    <property type="protein sequence ID" value="MFD1046521.1"/>
    <property type="molecule type" value="Genomic_DNA"/>
</dbReference>
<feature type="transmembrane region" description="Helical" evidence="6">
    <location>
        <begin position="112"/>
        <end position="133"/>
    </location>
</feature>
<dbReference type="Proteomes" id="UP001597045">
    <property type="component" value="Unassembled WGS sequence"/>
</dbReference>
<keyword evidence="2 6" id="KW-0812">Transmembrane</keyword>
<reference evidence="9" key="1">
    <citation type="journal article" date="2019" name="Int. J. Syst. Evol. Microbiol.">
        <title>The Global Catalogue of Microorganisms (GCM) 10K type strain sequencing project: providing services to taxonomists for standard genome sequencing and annotation.</title>
        <authorList>
            <consortium name="The Broad Institute Genomics Platform"/>
            <consortium name="The Broad Institute Genome Sequencing Center for Infectious Disease"/>
            <person name="Wu L."/>
            <person name="Ma J."/>
        </authorList>
    </citation>
    <scope>NUCLEOTIDE SEQUENCE [LARGE SCALE GENOMIC DNA]</scope>
    <source>
        <strain evidence="9">JCM 31486</strain>
    </source>
</reference>
<evidence type="ECO:0000256" key="6">
    <source>
        <dbReference type="RuleBase" id="RU361157"/>
    </source>
</evidence>
<evidence type="ECO:0000256" key="3">
    <source>
        <dbReference type="ARBA" id="ARBA00022989"/>
    </source>
</evidence>
<dbReference type="PIRSF" id="PIRSF006648">
    <property type="entry name" value="DrrB"/>
    <property type="match status" value="1"/>
</dbReference>
<feature type="transmembrane region" description="Helical" evidence="6">
    <location>
        <begin position="168"/>
        <end position="188"/>
    </location>
</feature>
<keyword evidence="4 6" id="KW-0472">Membrane</keyword>
<keyword evidence="6" id="KW-1003">Cell membrane</keyword>
<feature type="domain" description="ABC transmembrane type-2" evidence="7">
    <location>
        <begin position="25"/>
        <end position="256"/>
    </location>
</feature>
<proteinExistence type="inferred from homology"/>
<comment type="similarity">
    <text evidence="6">Belongs to the ABC-2 integral membrane protein family.</text>
</comment>
<dbReference type="PANTHER" id="PTHR43229:SF6">
    <property type="entry name" value="ABC-TYPE MULTIDRUG TRANSPORT SYSTEM, PERMEASE COMPONENT"/>
    <property type="match status" value="1"/>
</dbReference>
<evidence type="ECO:0000256" key="5">
    <source>
        <dbReference type="ARBA" id="ARBA00023251"/>
    </source>
</evidence>
<gene>
    <name evidence="8" type="ORF">ACFQ1S_13640</name>
</gene>
<dbReference type="InterPro" id="IPR047817">
    <property type="entry name" value="ABC2_TM_bact-type"/>
</dbReference>
<accession>A0ABW3M7E6</accession>
<dbReference type="InterPro" id="IPR000412">
    <property type="entry name" value="ABC_2_transport"/>
</dbReference>
<feature type="transmembrane region" description="Helical" evidence="6">
    <location>
        <begin position="27"/>
        <end position="44"/>
    </location>
</feature>
<feature type="transmembrane region" description="Helical" evidence="6">
    <location>
        <begin position="139"/>
        <end position="161"/>
    </location>
</feature>
<evidence type="ECO:0000256" key="1">
    <source>
        <dbReference type="ARBA" id="ARBA00004141"/>
    </source>
</evidence>
<feature type="transmembrane region" description="Helical" evidence="6">
    <location>
        <begin position="235"/>
        <end position="253"/>
    </location>
</feature>
<dbReference type="InterPro" id="IPR013525">
    <property type="entry name" value="ABC2_TM"/>
</dbReference>
<dbReference type="InterPro" id="IPR051784">
    <property type="entry name" value="Nod_factor_ABC_transporter"/>
</dbReference>
<comment type="caution">
    <text evidence="8">The sequence shown here is derived from an EMBL/GenBank/DDBJ whole genome shotgun (WGS) entry which is preliminary data.</text>
</comment>
<organism evidence="8 9">
    <name type="scientific">Kibdelosporangium lantanae</name>
    <dbReference type="NCBI Taxonomy" id="1497396"/>
    <lineage>
        <taxon>Bacteria</taxon>
        <taxon>Bacillati</taxon>
        <taxon>Actinomycetota</taxon>
        <taxon>Actinomycetes</taxon>
        <taxon>Pseudonocardiales</taxon>
        <taxon>Pseudonocardiaceae</taxon>
        <taxon>Kibdelosporangium</taxon>
    </lineage>
</organism>
<dbReference type="Pfam" id="PF01061">
    <property type="entry name" value="ABC2_membrane"/>
    <property type="match status" value="1"/>
</dbReference>